<dbReference type="RefSeq" id="WP_149485033.1">
    <property type="nucleotide sequence ID" value="NZ_CP036150.1"/>
</dbReference>
<evidence type="ECO:0000313" key="1">
    <source>
        <dbReference type="EMBL" id="QEN06951.1"/>
    </source>
</evidence>
<evidence type="ECO:0000313" key="2">
    <source>
        <dbReference type="Proteomes" id="UP000324209"/>
    </source>
</evidence>
<dbReference type="EMBL" id="CP036150">
    <property type="protein sequence ID" value="QEN06951.1"/>
    <property type="molecule type" value="Genomic_DNA"/>
</dbReference>
<gene>
    <name evidence="1" type="ORF">EXM22_02700</name>
</gene>
<proteinExistence type="predicted"/>
<dbReference type="KEGG" id="ock:EXM22_02700"/>
<accession>A0A5C1QHA9</accession>
<sequence>MSTSLDQDIWNSLMRDLPESVFMEIMNNYLGGVETPYNKTDLLNALATRLGRPENEERQISMITREDILILSAIQWFRLPDVHFLKEFFSNRFTPFEIQSRITSLEERLLVFTKRDAGNLSLCCSPLLPESIQKRLGPGQLYELHPSQPPETGTLPILNGSFLICFLSLIHREKQIGNNDGSLKKKFLQKLAQLYPVKIFSAGETEELHLILNTLKDLKLLSIQGGNWSLRIEHLKHFSSLDRRNQLLTLWGQLISADRGSPDKGRILTESIISYLPANRGITKEDLINLITILGDPIFTGPLPLPVNTLIKRFEIFHILVCRDDYYYLHPMIPRLIADPSPSPAGSVFFHATFDVNLTPEAPFSLPLALSLTAERYDAFAQLKMTDQSFASFLKAGLKLEDLEDELVNRFALELTQNVHFSMKDWEKEYNSCRLWDGLVLEMDETHSQVLEQSGLLVPYILKTLAPGIFLMGRENRNEWEEVLEQLGIRTVPHVRGKHVNRPTVPALFLPKESAAVHLKQNDSEDSTPLPDQTELLETPPAHIEKLIQKLKSLKDIGPEDKIEMEDRIRRGVIFMEDQLDKGMIKGGIRKVKGLDYQGKLRMIQSVLGNRAWLLEVNLPEGDFDIVTHRVIPIKLENHKETEALLIGTELPDKPFQCPVRKISQISKVRLSLF</sequence>
<name>A0A5C1QHA9_9SPIO</name>
<dbReference type="Proteomes" id="UP000324209">
    <property type="component" value="Chromosome"/>
</dbReference>
<dbReference type="OrthoDB" id="354326at2"/>
<organism evidence="1 2">
    <name type="scientific">Oceanispirochaeta crateris</name>
    <dbReference type="NCBI Taxonomy" id="2518645"/>
    <lineage>
        <taxon>Bacteria</taxon>
        <taxon>Pseudomonadati</taxon>
        <taxon>Spirochaetota</taxon>
        <taxon>Spirochaetia</taxon>
        <taxon>Spirochaetales</taxon>
        <taxon>Spirochaetaceae</taxon>
        <taxon>Oceanispirochaeta</taxon>
    </lineage>
</organism>
<keyword evidence="2" id="KW-1185">Reference proteome</keyword>
<reference evidence="1 2" key="1">
    <citation type="submission" date="2019-02" db="EMBL/GenBank/DDBJ databases">
        <title>Complete Genome Sequence and Methylome Analysis of free living Spirochaetas.</title>
        <authorList>
            <person name="Fomenkov A."/>
            <person name="Dubinina G."/>
            <person name="Leshcheva N."/>
            <person name="Mikheeva N."/>
            <person name="Grabovich M."/>
            <person name="Vincze T."/>
            <person name="Roberts R.J."/>
        </authorList>
    </citation>
    <scope>NUCLEOTIDE SEQUENCE [LARGE SCALE GENOMIC DNA]</scope>
    <source>
        <strain evidence="1 2">K2</strain>
    </source>
</reference>
<protein>
    <recommendedName>
        <fullName evidence="3">Helicase XPB/Ssl2 N-terminal domain-containing protein</fullName>
    </recommendedName>
</protein>
<dbReference type="AlphaFoldDB" id="A0A5C1QHA9"/>
<evidence type="ECO:0008006" key="3">
    <source>
        <dbReference type="Google" id="ProtNLM"/>
    </source>
</evidence>